<organism evidence="1 2">
    <name type="scientific">Bartonella schoenbuchensis m07a</name>
    <dbReference type="NCBI Taxonomy" id="1094496"/>
    <lineage>
        <taxon>Bacteria</taxon>
        <taxon>Pseudomonadati</taxon>
        <taxon>Pseudomonadota</taxon>
        <taxon>Alphaproteobacteria</taxon>
        <taxon>Hyphomicrobiales</taxon>
        <taxon>Bartonellaceae</taxon>
        <taxon>Bartonella</taxon>
    </lineage>
</organism>
<accession>N6VDP4</accession>
<evidence type="ECO:0000313" key="2">
    <source>
        <dbReference type="Proteomes" id="UP000014242"/>
    </source>
</evidence>
<dbReference type="AlphaFoldDB" id="N6VDP4"/>
<name>N6VDP4_9HYPH</name>
<comment type="caution">
    <text evidence="1">The sequence shown here is derived from an EMBL/GenBank/DDBJ whole genome shotgun (WGS) entry which is preliminary data.</text>
</comment>
<protein>
    <submittedName>
        <fullName evidence="1">Uncharacterized protein</fullName>
    </submittedName>
</protein>
<reference evidence="1 2" key="1">
    <citation type="journal article" date="2013" name="PLoS Genet.">
        <title>A gene transfer agent and a dynamic repertoire of secretion systems hold the keys to the explosive radiation of the emerging pathogen Bartonella.</title>
        <authorList>
            <person name="Guy L."/>
            <person name="Nystedt B."/>
            <person name="Toft C."/>
            <person name="Zaremba-Niedzwiedzka K."/>
            <person name="Berglund E.C."/>
            <person name="Granberg F."/>
            <person name="Naslund K."/>
            <person name="Eriksson A.S."/>
            <person name="Andersson S.G."/>
        </authorList>
    </citation>
    <scope>NUCLEOTIDE SEQUENCE [LARGE SCALE GENOMIC DNA]</scope>
    <source>
        <strain evidence="2">m07a</strain>
    </source>
</reference>
<dbReference type="RefSeq" id="WP_010703907.1">
    <property type="nucleotide sequence ID" value="NZ_KB915628.1"/>
</dbReference>
<proteinExistence type="predicted"/>
<sequence length="185" mass="21723">MSKTNNFFGFFLPKISTFYASNKKLNNLLVSYYKEHFPQKKVIFKPTFINSEKFAEKLKIVKKIEMSINHDPHKNPDLVFPSKEVSDMYEAISEPFPRDDIIKIGLSVDLKVQNRNWIRNFFNNFLKNNKVENLRCIGKTQDNFDAVFNTEEFQQQVAVAVEKDENGLYKEDSIQKQIISQITKL</sequence>
<dbReference type="PATRIC" id="fig|1094496.3.peg.808"/>
<dbReference type="EMBL" id="AGWC01000004">
    <property type="protein sequence ID" value="ENN91900.1"/>
    <property type="molecule type" value="Genomic_DNA"/>
</dbReference>
<dbReference type="Proteomes" id="UP000014242">
    <property type="component" value="Unassembled WGS sequence"/>
</dbReference>
<evidence type="ECO:0000313" key="1">
    <source>
        <dbReference type="EMBL" id="ENN91900.1"/>
    </source>
</evidence>
<keyword evidence="2" id="KW-1185">Reference proteome</keyword>
<dbReference type="HOGENOM" id="CLU_1458573_0_0_5"/>
<gene>
    <name evidence="1" type="ORF">m07a_07870</name>
</gene>
<dbReference type="eggNOG" id="ENOG50313QA">
    <property type="taxonomic scope" value="Bacteria"/>
</dbReference>